<dbReference type="PANTHER" id="PTHR43866">
    <property type="entry name" value="MALONATE-SEMIALDEHYDE DEHYDROGENASE"/>
    <property type="match status" value="1"/>
</dbReference>
<dbReference type="Pfam" id="PF00171">
    <property type="entry name" value="Aldedh"/>
    <property type="match status" value="1"/>
</dbReference>
<comment type="catalytic activity">
    <reaction evidence="12">
        <text>2-methyl-3-oxopropanoate + NAD(+) + CoA + H2O = propanoyl-CoA + hydrogencarbonate + NADH + H(+)</text>
        <dbReference type="Rhea" id="RHEA:20804"/>
        <dbReference type="ChEBI" id="CHEBI:15377"/>
        <dbReference type="ChEBI" id="CHEBI:15378"/>
        <dbReference type="ChEBI" id="CHEBI:17544"/>
        <dbReference type="ChEBI" id="CHEBI:57287"/>
        <dbReference type="ChEBI" id="CHEBI:57392"/>
        <dbReference type="ChEBI" id="CHEBI:57540"/>
        <dbReference type="ChEBI" id="CHEBI:57700"/>
        <dbReference type="ChEBI" id="CHEBI:57945"/>
        <dbReference type="EC" id="1.2.1.27"/>
    </reaction>
    <physiologicalReaction direction="left-to-right" evidence="12">
        <dbReference type="Rhea" id="RHEA:20805"/>
    </physiologicalReaction>
</comment>
<sequence>MSVVRLITNGARCQFQRAYSSSAPTTKMFIDGKFVESKTSDFIDLHDPATNEVITRVPKCTQSEMQEAVDSAKRAYETWGKTTPLSRQQIMFKFQAIIKDNIGEIAKNITKEQGKTLIDAEGDVLRGLQVVEHSCSIPSLQMGETVPNVARDMDTYSLILPLGVTAGIAPFNFPAMIPLWMFPMAMTCGNTMVVKPSERVPGATMMLMEMLNEAGCPPGVVNVIHGAHDAVNFICDNPTIKAVSFVGSDQAGKYIYERAGRNGKRVQCNMGAKNHGVVMADANKENTLNQLAGAAFGAAGQRCMALSTAVFVGEANKWIPDLVERAKQLKVNAGHVPGADLGPVISQQSKKRIHDLVESGIKAGAKCVLDGRNITVPGYENGYFVGPTILTDVKPDMECYKQDIFGPVLVCLSVDTIDEAIQLINNNPYGNGTAVFTTNGATARKFVNEIDVGNVGVNVPIPVPLPMFSFTGTRGSFLGDHHFYGKQGFKFYTQTKTVTQLWRESDVTHSKAAVAMPTMK</sequence>
<dbReference type="GO" id="GO:0004491">
    <property type="term" value="F:methylmalonate-semialdehyde dehydrogenase (acylating, NAD) activity"/>
    <property type="evidence" value="ECO:0007669"/>
    <property type="project" value="UniProtKB-EC"/>
</dbReference>
<comment type="function">
    <text evidence="9">Probable malonate and methylmalonate semialdehyde dehydrogenase involved in the catabolism of valine, thymine, and compounds catabolized by way of beta-alanine, including uracil and cytidine.</text>
</comment>
<dbReference type="OrthoDB" id="310895at2759"/>
<accession>A0A7R8YVJ5</accession>
<evidence type="ECO:0000256" key="4">
    <source>
        <dbReference type="ARBA" id="ARBA00013048"/>
    </source>
</evidence>
<dbReference type="InterPro" id="IPR015590">
    <property type="entry name" value="Aldehyde_DH_dom"/>
</dbReference>
<proteinExistence type="inferred from homology"/>
<dbReference type="InterPro" id="IPR016161">
    <property type="entry name" value="Ald_DH/histidinol_DH"/>
</dbReference>
<gene>
    <name evidence="15" type="ORF">HERILL_LOCUS9649</name>
</gene>
<evidence type="ECO:0000256" key="3">
    <source>
        <dbReference type="ARBA" id="ARBA00011881"/>
    </source>
</evidence>
<dbReference type="InterPro" id="IPR016162">
    <property type="entry name" value="Ald_DH_N"/>
</dbReference>
<dbReference type="AlphaFoldDB" id="A0A7R8YVJ5"/>
<evidence type="ECO:0000256" key="1">
    <source>
        <dbReference type="ARBA" id="ARBA00004173"/>
    </source>
</evidence>
<name>A0A7R8YVJ5_HERIL</name>
<dbReference type="Gene3D" id="3.40.605.10">
    <property type="entry name" value="Aldehyde Dehydrogenase, Chain A, domain 1"/>
    <property type="match status" value="1"/>
</dbReference>
<dbReference type="PANTHER" id="PTHR43866:SF3">
    <property type="entry name" value="METHYLMALONATE-SEMIALDEHYDE DEHYDROGENASE [ACYLATING], MITOCHONDRIAL"/>
    <property type="match status" value="1"/>
</dbReference>
<evidence type="ECO:0000256" key="8">
    <source>
        <dbReference type="ARBA" id="ARBA00023128"/>
    </source>
</evidence>
<dbReference type="NCBIfam" id="TIGR01722">
    <property type="entry name" value="MMSDH"/>
    <property type="match status" value="1"/>
</dbReference>
<comment type="subunit">
    <text evidence="3">Homotetramer.</text>
</comment>
<comment type="similarity">
    <text evidence="2">Belongs to the aldehyde dehydrogenase family.</text>
</comment>
<dbReference type="EC" id="1.2.1.27" evidence="4"/>
<evidence type="ECO:0000259" key="14">
    <source>
        <dbReference type="Pfam" id="PF00171"/>
    </source>
</evidence>
<dbReference type="Proteomes" id="UP000594454">
    <property type="component" value="Chromosome 4"/>
</dbReference>
<dbReference type="PROSITE" id="PS00070">
    <property type="entry name" value="ALDEHYDE_DEHYDR_CYS"/>
    <property type="match status" value="1"/>
</dbReference>
<evidence type="ECO:0000313" key="16">
    <source>
        <dbReference type="Proteomes" id="UP000594454"/>
    </source>
</evidence>
<feature type="domain" description="Aldehyde dehydrogenase" evidence="14">
    <location>
        <begin position="34"/>
        <end position="498"/>
    </location>
</feature>
<evidence type="ECO:0000256" key="9">
    <source>
        <dbReference type="ARBA" id="ARBA00037458"/>
    </source>
</evidence>
<evidence type="ECO:0000256" key="5">
    <source>
        <dbReference type="ARBA" id="ARBA00022946"/>
    </source>
</evidence>
<evidence type="ECO:0000256" key="13">
    <source>
        <dbReference type="ARBA" id="ARBA00048821"/>
    </source>
</evidence>
<dbReference type="EMBL" id="LR899012">
    <property type="protein sequence ID" value="CAD7086912.1"/>
    <property type="molecule type" value="Genomic_DNA"/>
</dbReference>
<dbReference type="FunFam" id="3.40.309.10:FF:000002">
    <property type="entry name" value="Methylmalonate-semialdehyde dehydrogenase (Acylating)"/>
    <property type="match status" value="1"/>
</dbReference>
<dbReference type="FunCoup" id="A0A7R8YVJ5">
    <property type="interactions" value="1188"/>
</dbReference>
<dbReference type="InParanoid" id="A0A7R8YVJ5"/>
<evidence type="ECO:0000256" key="7">
    <source>
        <dbReference type="ARBA" id="ARBA00023027"/>
    </source>
</evidence>
<keyword evidence="16" id="KW-1185">Reference proteome</keyword>
<keyword evidence="8" id="KW-0496">Mitochondrion</keyword>
<keyword evidence="6" id="KW-0560">Oxidoreductase</keyword>
<comment type="subcellular location">
    <subcellularLocation>
        <location evidence="1">Mitochondrion</location>
    </subcellularLocation>
</comment>
<evidence type="ECO:0000256" key="6">
    <source>
        <dbReference type="ARBA" id="ARBA00023002"/>
    </source>
</evidence>
<evidence type="ECO:0000256" key="2">
    <source>
        <dbReference type="ARBA" id="ARBA00009986"/>
    </source>
</evidence>
<dbReference type="InterPro" id="IPR016163">
    <property type="entry name" value="Ald_DH_C"/>
</dbReference>
<dbReference type="FunFam" id="3.40.605.10:FF:000003">
    <property type="entry name" value="Methylmalonate-semialdehyde dehydrogenase [acylating]"/>
    <property type="match status" value="1"/>
</dbReference>
<evidence type="ECO:0000256" key="10">
    <source>
        <dbReference type="ARBA" id="ARBA00039517"/>
    </source>
</evidence>
<dbReference type="InterPro" id="IPR016160">
    <property type="entry name" value="Ald_DH_CS_CYS"/>
</dbReference>
<dbReference type="GO" id="GO:0006210">
    <property type="term" value="P:thymine catabolic process"/>
    <property type="evidence" value="ECO:0007669"/>
    <property type="project" value="TreeGrafter"/>
</dbReference>
<organism evidence="15 16">
    <name type="scientific">Hermetia illucens</name>
    <name type="common">Black soldier fly</name>
    <dbReference type="NCBI Taxonomy" id="343691"/>
    <lineage>
        <taxon>Eukaryota</taxon>
        <taxon>Metazoa</taxon>
        <taxon>Ecdysozoa</taxon>
        <taxon>Arthropoda</taxon>
        <taxon>Hexapoda</taxon>
        <taxon>Insecta</taxon>
        <taxon>Pterygota</taxon>
        <taxon>Neoptera</taxon>
        <taxon>Endopterygota</taxon>
        <taxon>Diptera</taxon>
        <taxon>Brachycera</taxon>
        <taxon>Stratiomyomorpha</taxon>
        <taxon>Stratiomyidae</taxon>
        <taxon>Hermetiinae</taxon>
        <taxon>Hermetia</taxon>
    </lineage>
</organism>
<dbReference type="GO" id="GO:0005739">
    <property type="term" value="C:mitochondrion"/>
    <property type="evidence" value="ECO:0007669"/>
    <property type="project" value="UniProtKB-SubCell"/>
</dbReference>
<dbReference type="GO" id="GO:0006574">
    <property type="term" value="P:L-valine catabolic process"/>
    <property type="evidence" value="ECO:0007669"/>
    <property type="project" value="TreeGrafter"/>
</dbReference>
<comment type="catalytic activity">
    <reaction evidence="13">
        <text>3-oxopropanoate + NAD(+) + CoA + H2O = hydrogencarbonate + acetyl-CoA + NADH + H(+)</text>
        <dbReference type="Rhea" id="RHEA:76615"/>
        <dbReference type="ChEBI" id="CHEBI:15377"/>
        <dbReference type="ChEBI" id="CHEBI:15378"/>
        <dbReference type="ChEBI" id="CHEBI:17544"/>
        <dbReference type="ChEBI" id="CHEBI:33190"/>
        <dbReference type="ChEBI" id="CHEBI:57287"/>
        <dbReference type="ChEBI" id="CHEBI:57288"/>
        <dbReference type="ChEBI" id="CHEBI:57540"/>
        <dbReference type="ChEBI" id="CHEBI:57945"/>
        <dbReference type="EC" id="1.2.1.27"/>
    </reaction>
    <physiologicalReaction direction="left-to-right" evidence="13">
        <dbReference type="Rhea" id="RHEA:76616"/>
    </physiologicalReaction>
</comment>
<keyword evidence="5" id="KW-0809">Transit peptide</keyword>
<evidence type="ECO:0000313" key="15">
    <source>
        <dbReference type="EMBL" id="CAD7086912.1"/>
    </source>
</evidence>
<evidence type="ECO:0000256" key="11">
    <source>
        <dbReference type="ARBA" id="ARBA00042419"/>
    </source>
</evidence>
<evidence type="ECO:0000256" key="12">
    <source>
        <dbReference type="ARBA" id="ARBA00047644"/>
    </source>
</evidence>
<dbReference type="InterPro" id="IPR010061">
    <property type="entry name" value="MeMal-semiAld_DH"/>
</dbReference>
<dbReference type="Gene3D" id="3.40.309.10">
    <property type="entry name" value="Aldehyde Dehydrogenase, Chain A, domain 2"/>
    <property type="match status" value="1"/>
</dbReference>
<protein>
    <recommendedName>
        <fullName evidence="10">Probable methylmalonate-semialdehyde/malonate-semialdehyde dehydrogenase [acylating], mitochondrial</fullName>
        <ecNumber evidence="4">1.2.1.27</ecNumber>
    </recommendedName>
    <alternativeName>
        <fullName evidence="11">Malonate-semialdehyde dehydrogenase [acylating]</fullName>
    </alternativeName>
</protein>
<dbReference type="SUPFAM" id="SSF53720">
    <property type="entry name" value="ALDH-like"/>
    <property type="match status" value="1"/>
</dbReference>
<reference evidence="15 16" key="1">
    <citation type="submission" date="2020-11" db="EMBL/GenBank/DDBJ databases">
        <authorList>
            <person name="Wallbank WR R."/>
            <person name="Pardo Diaz C."/>
            <person name="Kozak K."/>
            <person name="Martin S."/>
            <person name="Jiggins C."/>
            <person name="Moest M."/>
            <person name="Warren A I."/>
            <person name="Generalovic N T."/>
            <person name="Byers J.R.P. K."/>
            <person name="Montejo-Kovacevich G."/>
            <person name="Yen C E."/>
        </authorList>
    </citation>
    <scope>NUCLEOTIDE SEQUENCE [LARGE SCALE GENOMIC DNA]</scope>
</reference>
<keyword evidence="7" id="KW-0520">NAD</keyword>
<dbReference type="CDD" id="cd07085">
    <property type="entry name" value="ALDH_F6_MMSDH"/>
    <property type="match status" value="1"/>
</dbReference>
<dbReference type="OMA" id="VEYATYV"/>